<comment type="caution">
    <text evidence="2">The sequence shown here is derived from an EMBL/GenBank/DDBJ whole genome shotgun (WGS) entry which is preliminary data.</text>
</comment>
<protein>
    <submittedName>
        <fullName evidence="2">Uncharacterized protein</fullName>
    </submittedName>
</protein>
<evidence type="ECO:0000256" key="1">
    <source>
        <dbReference type="SAM" id="MobiDB-lite"/>
    </source>
</evidence>
<dbReference type="Proteomes" id="UP000607653">
    <property type="component" value="Unassembled WGS sequence"/>
</dbReference>
<feature type="region of interest" description="Disordered" evidence="1">
    <location>
        <begin position="1"/>
        <end position="28"/>
    </location>
</feature>
<accession>A0A822YFE8</accession>
<evidence type="ECO:0000313" key="2">
    <source>
        <dbReference type="EMBL" id="DAD29685.1"/>
    </source>
</evidence>
<name>A0A822YFE8_NELNU</name>
<proteinExistence type="predicted"/>
<dbReference type="AlphaFoldDB" id="A0A822YFE8"/>
<sequence>MSLRNETTRNFTFAGEEEDNNLPLLSEI</sequence>
<dbReference type="EMBL" id="DUZY01000002">
    <property type="protein sequence ID" value="DAD29685.1"/>
    <property type="molecule type" value="Genomic_DNA"/>
</dbReference>
<organism evidence="2 3">
    <name type="scientific">Nelumbo nucifera</name>
    <name type="common">Sacred lotus</name>
    <dbReference type="NCBI Taxonomy" id="4432"/>
    <lineage>
        <taxon>Eukaryota</taxon>
        <taxon>Viridiplantae</taxon>
        <taxon>Streptophyta</taxon>
        <taxon>Embryophyta</taxon>
        <taxon>Tracheophyta</taxon>
        <taxon>Spermatophyta</taxon>
        <taxon>Magnoliopsida</taxon>
        <taxon>Proteales</taxon>
        <taxon>Nelumbonaceae</taxon>
        <taxon>Nelumbo</taxon>
    </lineage>
</organism>
<gene>
    <name evidence="2" type="ORF">HUJ06_031153</name>
</gene>
<reference evidence="2 3" key="1">
    <citation type="journal article" date="2020" name="Mol. Biol. Evol.">
        <title>Distinct Expression and Methylation Patterns for Genes with Different Fates following a Single Whole-Genome Duplication in Flowering Plants.</title>
        <authorList>
            <person name="Shi T."/>
            <person name="Rahmani R.S."/>
            <person name="Gugger P.F."/>
            <person name="Wang M."/>
            <person name="Li H."/>
            <person name="Zhang Y."/>
            <person name="Li Z."/>
            <person name="Wang Q."/>
            <person name="Van de Peer Y."/>
            <person name="Marchal K."/>
            <person name="Chen J."/>
        </authorList>
    </citation>
    <scope>NUCLEOTIDE SEQUENCE [LARGE SCALE GENOMIC DNA]</scope>
    <source>
        <tissue evidence="2">Leaf</tissue>
    </source>
</reference>
<keyword evidence="3" id="KW-1185">Reference proteome</keyword>
<evidence type="ECO:0000313" key="3">
    <source>
        <dbReference type="Proteomes" id="UP000607653"/>
    </source>
</evidence>
<feature type="compositionally biased region" description="Polar residues" evidence="1">
    <location>
        <begin position="1"/>
        <end position="11"/>
    </location>
</feature>